<reference evidence="1 2" key="1">
    <citation type="submission" date="2018-11" db="EMBL/GenBank/DDBJ databases">
        <authorList>
            <consortium name="Pathogen Informatics"/>
        </authorList>
    </citation>
    <scope>NUCLEOTIDE SEQUENCE [LARGE SCALE GENOMIC DNA]</scope>
</reference>
<dbReference type="Proteomes" id="UP000270094">
    <property type="component" value="Unassembled WGS sequence"/>
</dbReference>
<dbReference type="EMBL" id="UYYB01105127">
    <property type="protein sequence ID" value="VDM79437.1"/>
    <property type="molecule type" value="Genomic_DNA"/>
</dbReference>
<organism evidence="1 2">
    <name type="scientific">Strongylus vulgaris</name>
    <name type="common">Blood worm</name>
    <dbReference type="NCBI Taxonomy" id="40348"/>
    <lineage>
        <taxon>Eukaryota</taxon>
        <taxon>Metazoa</taxon>
        <taxon>Ecdysozoa</taxon>
        <taxon>Nematoda</taxon>
        <taxon>Chromadorea</taxon>
        <taxon>Rhabditida</taxon>
        <taxon>Rhabditina</taxon>
        <taxon>Rhabditomorpha</taxon>
        <taxon>Strongyloidea</taxon>
        <taxon>Strongylidae</taxon>
        <taxon>Strongylus</taxon>
    </lineage>
</organism>
<evidence type="ECO:0000313" key="1">
    <source>
        <dbReference type="EMBL" id="VDM79437.1"/>
    </source>
</evidence>
<proteinExistence type="predicted"/>
<protein>
    <submittedName>
        <fullName evidence="1">Uncharacterized protein</fullName>
    </submittedName>
</protein>
<dbReference type="AlphaFoldDB" id="A0A3P7JT80"/>
<name>A0A3P7JT80_STRVU</name>
<accession>A0A3P7JT80</accession>
<gene>
    <name evidence="1" type="ORF">SVUK_LOCUS14435</name>
</gene>
<keyword evidence="2" id="KW-1185">Reference proteome</keyword>
<sequence length="93" mass="10450">MPAPKMSNETWSGLKAVTAFMDSSAVRTSAGRIRGYFSSWNNRVYTAVDERKRLVQNLFVMILSFIGKVCEFRLCLVMLPAEHGSQEVPAVHL</sequence>
<evidence type="ECO:0000313" key="2">
    <source>
        <dbReference type="Proteomes" id="UP000270094"/>
    </source>
</evidence>